<accession>A0A811L9T6</accession>
<evidence type="ECO:0000313" key="3">
    <source>
        <dbReference type="EMBL" id="CAD5223923.1"/>
    </source>
</evidence>
<keyword evidence="2" id="KW-0472">Membrane</keyword>
<organism evidence="3 4">
    <name type="scientific">Bursaphelenchus okinawaensis</name>
    <dbReference type="NCBI Taxonomy" id="465554"/>
    <lineage>
        <taxon>Eukaryota</taxon>
        <taxon>Metazoa</taxon>
        <taxon>Ecdysozoa</taxon>
        <taxon>Nematoda</taxon>
        <taxon>Chromadorea</taxon>
        <taxon>Rhabditida</taxon>
        <taxon>Tylenchina</taxon>
        <taxon>Tylenchomorpha</taxon>
        <taxon>Aphelenchoidea</taxon>
        <taxon>Aphelenchoididae</taxon>
        <taxon>Bursaphelenchus</taxon>
    </lineage>
</organism>
<evidence type="ECO:0000256" key="1">
    <source>
        <dbReference type="SAM" id="MobiDB-lite"/>
    </source>
</evidence>
<evidence type="ECO:0000256" key="2">
    <source>
        <dbReference type="SAM" id="Phobius"/>
    </source>
</evidence>
<dbReference type="AlphaFoldDB" id="A0A811L9T6"/>
<feature type="region of interest" description="Disordered" evidence="1">
    <location>
        <begin position="139"/>
        <end position="175"/>
    </location>
</feature>
<evidence type="ECO:0000313" key="4">
    <source>
        <dbReference type="Proteomes" id="UP000614601"/>
    </source>
</evidence>
<dbReference type="Proteomes" id="UP000614601">
    <property type="component" value="Unassembled WGS sequence"/>
</dbReference>
<keyword evidence="4" id="KW-1185">Reference proteome</keyword>
<keyword evidence="2" id="KW-0812">Transmembrane</keyword>
<gene>
    <name evidence="3" type="ORF">BOKJ2_LOCUS10693</name>
</gene>
<feature type="transmembrane region" description="Helical" evidence="2">
    <location>
        <begin position="73"/>
        <end position="92"/>
    </location>
</feature>
<protein>
    <submittedName>
        <fullName evidence="3">Uncharacterized protein</fullName>
    </submittedName>
</protein>
<sequence>MAILNNIGKCANIIIVIYILLPTTNSLRFPAETESEDKSEESMWPYPTYKPISWDKYYAHDIHDKHLSLTSGLAAGITIGVFFAVFLLTFGCRLYSQRHESRACTPTGPAEYPGRRLSVSDLMNCNPDPPPPYEVAIRMPHQDRPPPFTERPTHHTTVPSTSTPTGTVSMTQETQ</sequence>
<dbReference type="EMBL" id="CAJFDH010000005">
    <property type="protein sequence ID" value="CAD5223923.1"/>
    <property type="molecule type" value="Genomic_DNA"/>
</dbReference>
<keyword evidence="2" id="KW-1133">Transmembrane helix</keyword>
<dbReference type="OrthoDB" id="5792559at2759"/>
<dbReference type="EMBL" id="CAJFCW020000005">
    <property type="protein sequence ID" value="CAG9119141.1"/>
    <property type="molecule type" value="Genomic_DNA"/>
</dbReference>
<proteinExistence type="predicted"/>
<dbReference type="Proteomes" id="UP000783686">
    <property type="component" value="Unassembled WGS sequence"/>
</dbReference>
<name>A0A811L9T6_9BILA</name>
<feature type="compositionally biased region" description="Low complexity" evidence="1">
    <location>
        <begin position="155"/>
        <end position="175"/>
    </location>
</feature>
<comment type="caution">
    <text evidence="3">The sequence shown here is derived from an EMBL/GenBank/DDBJ whole genome shotgun (WGS) entry which is preliminary data.</text>
</comment>
<reference evidence="3" key="1">
    <citation type="submission" date="2020-09" db="EMBL/GenBank/DDBJ databases">
        <authorList>
            <person name="Kikuchi T."/>
        </authorList>
    </citation>
    <scope>NUCLEOTIDE SEQUENCE</scope>
    <source>
        <strain evidence="3">SH1</strain>
    </source>
</reference>